<evidence type="ECO:0000313" key="3">
    <source>
        <dbReference type="Proteomes" id="UP001285441"/>
    </source>
</evidence>
<dbReference type="EMBL" id="JAULSW010000003">
    <property type="protein sequence ID" value="KAK3387872.1"/>
    <property type="molecule type" value="Genomic_DNA"/>
</dbReference>
<evidence type="ECO:0000313" key="2">
    <source>
        <dbReference type="EMBL" id="KAK3387872.1"/>
    </source>
</evidence>
<dbReference type="GO" id="GO:0016810">
    <property type="term" value="F:hydrolase activity, acting on carbon-nitrogen (but not peptide) bonds"/>
    <property type="evidence" value="ECO:0007669"/>
    <property type="project" value="InterPro"/>
</dbReference>
<dbReference type="SUPFAM" id="SSF51556">
    <property type="entry name" value="Metallo-dependent hydrolases"/>
    <property type="match status" value="1"/>
</dbReference>
<dbReference type="Gene3D" id="3.20.20.140">
    <property type="entry name" value="Metal-dependent hydrolases"/>
    <property type="match status" value="2"/>
</dbReference>
<comment type="caution">
    <text evidence="2">The sequence shown here is derived from an EMBL/GenBank/DDBJ whole genome shotgun (WGS) entry which is preliminary data.</text>
</comment>
<accession>A0AAE0NUA7</accession>
<feature type="domain" description="Amidohydrolase 3" evidence="1">
    <location>
        <begin position="234"/>
        <end position="405"/>
    </location>
</feature>
<dbReference type="PANTHER" id="PTHR22642:SF2">
    <property type="entry name" value="PROTEIN LONG AFTER FAR-RED 3"/>
    <property type="match status" value="1"/>
</dbReference>
<name>A0AAE0NUA7_9PEZI</name>
<dbReference type="InterPro" id="IPR013108">
    <property type="entry name" value="Amidohydro_3"/>
</dbReference>
<sequence length="408" mass="44293">MCNDGALLLAKAVFQNMEKEIPSQVVSDYLNAHVHLMMTALMGLGDAQYPPLVLQMSFPSDPTNFGKDDKGMLNGVFYETVVGVVALKLPIQLMLDAVSRIRPTLKHWADAGCTTVIDCGLGSVTGDLREIGLVASQLESGGVTAAPLPRLRGALSVQAIPGGNAQTFVQDHPTVSWNVGAVQVQAIKFLLDGSTQRFTAAVSTPYLKPPKDSPCGKLNYNTEKEEKVLLETVKTLVKGGHRLEHVTADVTTDQLRRAQALGLSVSHLMAHVREWGRWTVRSLVPVRDDVDLGVTYSFHSDSSISEVAPLQYADTAMTRRMDDMNGKPSEEVLGPKQTITLEQALRGIMYSPVNQLGALAEIGSLEAGKKADFVVLEVDPRSQERKDLHTDCKVLETWIGGVCAYSKV</sequence>
<keyword evidence="3" id="KW-1185">Reference proteome</keyword>
<proteinExistence type="predicted"/>
<reference evidence="2" key="1">
    <citation type="journal article" date="2023" name="Mol. Phylogenet. Evol.">
        <title>Genome-scale phylogeny and comparative genomics of the fungal order Sordariales.</title>
        <authorList>
            <person name="Hensen N."/>
            <person name="Bonometti L."/>
            <person name="Westerberg I."/>
            <person name="Brannstrom I.O."/>
            <person name="Guillou S."/>
            <person name="Cros-Aarteil S."/>
            <person name="Calhoun S."/>
            <person name="Haridas S."/>
            <person name="Kuo A."/>
            <person name="Mondo S."/>
            <person name="Pangilinan J."/>
            <person name="Riley R."/>
            <person name="LaButti K."/>
            <person name="Andreopoulos B."/>
            <person name="Lipzen A."/>
            <person name="Chen C."/>
            <person name="Yan M."/>
            <person name="Daum C."/>
            <person name="Ng V."/>
            <person name="Clum A."/>
            <person name="Steindorff A."/>
            <person name="Ohm R.A."/>
            <person name="Martin F."/>
            <person name="Silar P."/>
            <person name="Natvig D.O."/>
            <person name="Lalanne C."/>
            <person name="Gautier V."/>
            <person name="Ament-Velasquez S.L."/>
            <person name="Kruys A."/>
            <person name="Hutchinson M.I."/>
            <person name="Powell A.J."/>
            <person name="Barry K."/>
            <person name="Miller A.N."/>
            <person name="Grigoriev I.V."/>
            <person name="Debuchy R."/>
            <person name="Gladieux P."/>
            <person name="Hiltunen Thoren M."/>
            <person name="Johannesson H."/>
        </authorList>
    </citation>
    <scope>NUCLEOTIDE SEQUENCE</scope>
    <source>
        <strain evidence="2">CBS 232.78</strain>
    </source>
</reference>
<protein>
    <recommendedName>
        <fullName evidence="1">Amidohydrolase 3 domain-containing protein</fullName>
    </recommendedName>
</protein>
<dbReference type="AlphaFoldDB" id="A0AAE0NUA7"/>
<dbReference type="Pfam" id="PF07969">
    <property type="entry name" value="Amidohydro_3"/>
    <property type="match status" value="1"/>
</dbReference>
<organism evidence="2 3">
    <name type="scientific">Podospora didyma</name>
    <dbReference type="NCBI Taxonomy" id="330526"/>
    <lineage>
        <taxon>Eukaryota</taxon>
        <taxon>Fungi</taxon>
        <taxon>Dikarya</taxon>
        <taxon>Ascomycota</taxon>
        <taxon>Pezizomycotina</taxon>
        <taxon>Sordariomycetes</taxon>
        <taxon>Sordariomycetidae</taxon>
        <taxon>Sordariales</taxon>
        <taxon>Podosporaceae</taxon>
        <taxon>Podospora</taxon>
    </lineage>
</organism>
<dbReference type="SUPFAM" id="SSF51338">
    <property type="entry name" value="Composite domain of metallo-dependent hydrolases"/>
    <property type="match status" value="1"/>
</dbReference>
<dbReference type="Proteomes" id="UP001285441">
    <property type="component" value="Unassembled WGS sequence"/>
</dbReference>
<gene>
    <name evidence="2" type="ORF">B0H63DRAFT_542353</name>
</gene>
<dbReference type="PANTHER" id="PTHR22642">
    <property type="entry name" value="IMIDAZOLONEPROPIONASE"/>
    <property type="match status" value="1"/>
</dbReference>
<evidence type="ECO:0000259" key="1">
    <source>
        <dbReference type="Pfam" id="PF07969"/>
    </source>
</evidence>
<dbReference type="Gene3D" id="2.30.40.10">
    <property type="entry name" value="Urease, subunit C, domain 1"/>
    <property type="match status" value="1"/>
</dbReference>
<dbReference type="InterPro" id="IPR011059">
    <property type="entry name" value="Metal-dep_hydrolase_composite"/>
</dbReference>
<dbReference type="InterPro" id="IPR032466">
    <property type="entry name" value="Metal_Hydrolase"/>
</dbReference>
<reference evidence="2" key="2">
    <citation type="submission" date="2023-06" db="EMBL/GenBank/DDBJ databases">
        <authorList>
            <consortium name="Lawrence Berkeley National Laboratory"/>
            <person name="Haridas S."/>
            <person name="Hensen N."/>
            <person name="Bonometti L."/>
            <person name="Westerberg I."/>
            <person name="Brannstrom I.O."/>
            <person name="Guillou S."/>
            <person name="Cros-Aarteil S."/>
            <person name="Calhoun S."/>
            <person name="Kuo A."/>
            <person name="Mondo S."/>
            <person name="Pangilinan J."/>
            <person name="Riley R."/>
            <person name="LaButti K."/>
            <person name="Andreopoulos B."/>
            <person name="Lipzen A."/>
            <person name="Chen C."/>
            <person name="Yanf M."/>
            <person name="Daum C."/>
            <person name="Ng V."/>
            <person name="Clum A."/>
            <person name="Steindorff A."/>
            <person name="Ohm R."/>
            <person name="Martin F."/>
            <person name="Silar P."/>
            <person name="Natvig D."/>
            <person name="Lalanne C."/>
            <person name="Gautier V."/>
            <person name="Ament-velasquez S.L."/>
            <person name="Kruys A."/>
            <person name="Hutchinson M.I."/>
            <person name="Powell A.J."/>
            <person name="Barry K."/>
            <person name="Miller A.N."/>
            <person name="Grigoriev I.V."/>
            <person name="Debuchy R."/>
            <person name="Gladieux P."/>
            <person name="Thoren M.H."/>
            <person name="Johannesson H."/>
        </authorList>
    </citation>
    <scope>NUCLEOTIDE SEQUENCE</scope>
    <source>
        <strain evidence="2">CBS 232.78</strain>
    </source>
</reference>